<sequence length="1108" mass="123929">MSPAAIGGPHLRATSINSTGPINTTRRNWINGVDNSKGESRVLPHLSDLVNAKPLVDRQSSLRKLLEAGEEAAKQAETLLDFKRLDLALQQYIVAFTIAVEYIPQSPHYPDLRTRPDYPRLYAGLQNRLNIQHSRFEEVKRLIKEDNARTGISPSNSFTHNGQPVPRNIDNSAFEPTMRDVYSNAADRQLDTIDITKSSESRPKPTVQPKPQGLHGKSIQMANRISPTLSISSENDLATRFARLRSSNNPAPIQDPRIRTQQITIPDGITVDRKSTNAVSLPKQNASILRPLGPREMPTSLAIPLTTEKPILGTSTSVPGMPRMPDAIYSPARSADVASTNNQPPLLSRGSSYLNGKTESSNSTPKMNRNRIAADDTMDYFSSSEVNNYTFDHDNPEPETAIDRPSIPNTTTITAEQLYDYLKMGSNTLSLLLVDIRSREEFDEGHIMSQSIICIEPISLGKDMSAEELGDRIVLSPEFEQRLYSQRHIFDLIVYYDQSSTLINTGHPSAELLNNLQYFGTIIYDHAYDRPLKRRPMLLAGGVDSWVDLVGSGALQGAIHGNKSLPKTKKHDHHALGRVSIAREPRKTIVTKRTISRSRTLSATEEEKWDKALKECVETDDAPAQELAIDESRYARTTEEFMRRYPEISTVKQSMALPSKPRSLPLYDGSMISAPPTRPPPALPRQRSSGISEKTPYKNYAMTGGNSSAPPRVEPGLCGLRNVTGSLCYMNTAIQILSASPAIRNLFIRFQYPCNPAIPKKQHEDSPPRQLMTRALRSLLQHMWCGKYDEIVPRMFQQYVHATAVAYKGNLGANPKLYASDNAEVHTPVTTYGSATQHDCGEFLGFLSDRIMDEQNINRDKSVKDVDFGAYAGVEDHALPRTQNCRQAQQRALECSNSPLGNLICSQTLWENTCDNCGDKYVCSSMFGSSIPLYVYPNLGARQTLDSLLQSFAYQKETAEDAVCDVCNMKGKNKKLLFSHLPDYLILHLNKVLMGTDRINYSTNIGVDFPEILDMGKYTWLSEKDDYSDQLPAEQKRPFLYDCYAVVQHSGTPKSGHYWALARRIDANNTWTDAWHKFSDHTVEPGIRFADTQSHQTVMLLYRRQGSA</sequence>
<protein>
    <recommendedName>
        <fullName evidence="7">USP domain-containing protein</fullName>
    </recommendedName>
</protein>
<evidence type="ECO:0000313" key="6">
    <source>
        <dbReference type="Proteomes" id="UP000177798"/>
    </source>
</evidence>
<feature type="region of interest" description="Disordered" evidence="2">
    <location>
        <begin position="196"/>
        <end position="215"/>
    </location>
</feature>
<reference evidence="6" key="1">
    <citation type="journal article" date="2017" name="Genome Biol. Evol.">
        <title>The complete genome sequence of the phytopathogenic fungus Sclerotinia sclerotiorum reveals insights into the genome architecture of broad host range pathogens.</title>
        <authorList>
            <person name="Derbyshire M."/>
            <person name="Denton-Giles M."/>
            <person name="Hegedus D."/>
            <person name="Seifbarghy S."/>
            <person name="Rollins J."/>
            <person name="van Kan J."/>
            <person name="Seidl M.F."/>
            <person name="Faino L."/>
            <person name="Mbengue M."/>
            <person name="Navaud O."/>
            <person name="Raffaele S."/>
            <person name="Hammond-Kosack K."/>
            <person name="Heard S."/>
            <person name="Oliver R."/>
        </authorList>
    </citation>
    <scope>NUCLEOTIDE SEQUENCE [LARGE SCALE GENOMIC DNA]</scope>
    <source>
        <strain evidence="6">ATCC 18683 / 1980 / Ss-1</strain>
    </source>
</reference>
<dbReference type="InterPro" id="IPR038765">
    <property type="entry name" value="Papain-like_cys_pep_sf"/>
</dbReference>
<dbReference type="InterPro" id="IPR050185">
    <property type="entry name" value="Ub_carboxyl-term_hydrolase"/>
</dbReference>
<dbReference type="OrthoDB" id="292964at2759"/>
<evidence type="ECO:0000256" key="1">
    <source>
        <dbReference type="ARBA" id="ARBA00009085"/>
    </source>
</evidence>
<name>A0A1D9Q0T5_SCLS1</name>
<accession>A0A1D9Q0T5</accession>
<dbReference type="PANTHER" id="PTHR21646">
    <property type="entry name" value="UBIQUITIN CARBOXYL-TERMINAL HYDROLASE"/>
    <property type="match status" value="1"/>
</dbReference>
<dbReference type="AlphaFoldDB" id="A0A1D9Q0T5"/>
<feature type="domain" description="Rhodanese" evidence="3">
    <location>
        <begin position="431"/>
        <end position="555"/>
    </location>
</feature>
<evidence type="ECO:0000256" key="2">
    <source>
        <dbReference type="SAM" id="MobiDB-lite"/>
    </source>
</evidence>
<dbReference type="Gene3D" id="3.90.70.10">
    <property type="entry name" value="Cysteine proteinases"/>
    <property type="match status" value="1"/>
</dbReference>
<dbReference type="GO" id="GO:0004843">
    <property type="term" value="F:cysteine-type deubiquitinase activity"/>
    <property type="evidence" value="ECO:0007669"/>
    <property type="project" value="InterPro"/>
</dbReference>
<dbReference type="PROSITE" id="PS50235">
    <property type="entry name" value="USP_3"/>
    <property type="match status" value="1"/>
</dbReference>
<organism evidence="5 6">
    <name type="scientific">Sclerotinia sclerotiorum (strain ATCC 18683 / 1980 / Ss-1)</name>
    <name type="common">White mold</name>
    <name type="synonym">Whetzelinia sclerotiorum</name>
    <dbReference type="NCBI Taxonomy" id="665079"/>
    <lineage>
        <taxon>Eukaryota</taxon>
        <taxon>Fungi</taxon>
        <taxon>Dikarya</taxon>
        <taxon>Ascomycota</taxon>
        <taxon>Pezizomycotina</taxon>
        <taxon>Leotiomycetes</taxon>
        <taxon>Helotiales</taxon>
        <taxon>Sclerotiniaceae</taxon>
        <taxon>Sclerotinia</taxon>
    </lineage>
</organism>
<dbReference type="InterPro" id="IPR036873">
    <property type="entry name" value="Rhodanese-like_dom_sf"/>
</dbReference>
<dbReference type="VEuPathDB" id="FungiDB:sscle_04g033240"/>
<feature type="compositionally biased region" description="Polar residues" evidence="2">
    <location>
        <begin position="337"/>
        <end position="367"/>
    </location>
</feature>
<comment type="similarity">
    <text evidence="1">Belongs to the peptidase C19 family.</text>
</comment>
<dbReference type="EMBL" id="CP017817">
    <property type="protein sequence ID" value="APA08554.1"/>
    <property type="molecule type" value="Genomic_DNA"/>
</dbReference>
<dbReference type="CDD" id="cd02257">
    <property type="entry name" value="Peptidase_C19"/>
    <property type="match status" value="1"/>
</dbReference>
<dbReference type="GO" id="GO:0016579">
    <property type="term" value="P:protein deubiquitination"/>
    <property type="evidence" value="ECO:0007669"/>
    <property type="project" value="InterPro"/>
</dbReference>
<proteinExistence type="inferred from homology"/>
<dbReference type="InterPro" id="IPR001763">
    <property type="entry name" value="Rhodanese-like_dom"/>
</dbReference>
<feature type="domain" description="USP" evidence="4">
    <location>
        <begin position="718"/>
        <end position="1105"/>
    </location>
</feature>
<dbReference type="Proteomes" id="UP000177798">
    <property type="component" value="Chromosome 4"/>
</dbReference>
<feature type="region of interest" description="Disordered" evidence="2">
    <location>
        <begin position="336"/>
        <end position="369"/>
    </location>
</feature>
<feature type="region of interest" description="Disordered" evidence="2">
    <location>
        <begin position="672"/>
        <end position="692"/>
    </location>
</feature>
<dbReference type="Gene3D" id="3.40.250.10">
    <property type="entry name" value="Rhodanese-like domain"/>
    <property type="match status" value="1"/>
</dbReference>
<dbReference type="SUPFAM" id="SSF54001">
    <property type="entry name" value="Cysteine proteinases"/>
    <property type="match status" value="1"/>
</dbReference>
<evidence type="ECO:0000313" key="5">
    <source>
        <dbReference type="EMBL" id="APA08554.1"/>
    </source>
</evidence>
<dbReference type="InterPro" id="IPR001394">
    <property type="entry name" value="Peptidase_C19_UCH"/>
</dbReference>
<dbReference type="Pfam" id="PF00443">
    <property type="entry name" value="UCH"/>
    <property type="match status" value="1"/>
</dbReference>
<dbReference type="SUPFAM" id="SSF52821">
    <property type="entry name" value="Rhodanese/Cell cycle control phosphatase"/>
    <property type="match status" value="1"/>
</dbReference>
<dbReference type="InterPro" id="IPR028889">
    <property type="entry name" value="USP"/>
</dbReference>
<gene>
    <name evidence="5" type="ORF">sscle_04g033240</name>
</gene>
<evidence type="ECO:0000259" key="3">
    <source>
        <dbReference type="PROSITE" id="PS50206"/>
    </source>
</evidence>
<evidence type="ECO:0008006" key="7">
    <source>
        <dbReference type="Google" id="ProtNLM"/>
    </source>
</evidence>
<evidence type="ECO:0000259" key="4">
    <source>
        <dbReference type="PROSITE" id="PS50235"/>
    </source>
</evidence>
<dbReference type="PROSITE" id="PS50206">
    <property type="entry name" value="RHODANESE_3"/>
    <property type="match status" value="1"/>
</dbReference>